<evidence type="ECO:0000256" key="2">
    <source>
        <dbReference type="SAM" id="Phobius"/>
    </source>
</evidence>
<feature type="transmembrane region" description="Helical" evidence="2">
    <location>
        <begin position="173"/>
        <end position="195"/>
    </location>
</feature>
<evidence type="ECO:0000313" key="5">
    <source>
        <dbReference type="Proteomes" id="UP000799424"/>
    </source>
</evidence>
<dbReference type="OrthoDB" id="3918601at2759"/>
<feature type="transmembrane region" description="Helical" evidence="2">
    <location>
        <begin position="98"/>
        <end position="120"/>
    </location>
</feature>
<feature type="transmembrane region" description="Helical" evidence="2">
    <location>
        <begin position="207"/>
        <end position="228"/>
    </location>
</feature>
<proteinExistence type="predicted"/>
<dbReference type="EMBL" id="MU006237">
    <property type="protein sequence ID" value="KAF2821407.1"/>
    <property type="molecule type" value="Genomic_DNA"/>
</dbReference>
<keyword evidence="5" id="KW-1185">Reference proteome</keyword>
<feature type="region of interest" description="Disordered" evidence="1">
    <location>
        <begin position="280"/>
        <end position="309"/>
    </location>
</feature>
<dbReference type="InterPro" id="IPR049326">
    <property type="entry name" value="Rhodopsin_dom_fungi"/>
</dbReference>
<accession>A0A6A6ZMD7</accession>
<dbReference type="Pfam" id="PF20684">
    <property type="entry name" value="Fung_rhodopsin"/>
    <property type="match status" value="1"/>
</dbReference>
<feature type="transmembrane region" description="Helical" evidence="2">
    <location>
        <begin position="20"/>
        <end position="42"/>
    </location>
</feature>
<feature type="transmembrane region" description="Helical" evidence="2">
    <location>
        <begin position="54"/>
        <end position="78"/>
    </location>
</feature>
<keyword evidence="2" id="KW-1133">Transmembrane helix</keyword>
<evidence type="ECO:0000259" key="3">
    <source>
        <dbReference type="Pfam" id="PF20684"/>
    </source>
</evidence>
<protein>
    <recommendedName>
        <fullName evidence="3">Rhodopsin domain-containing protein</fullName>
    </recommendedName>
</protein>
<feature type="compositionally biased region" description="Polar residues" evidence="1">
    <location>
        <begin position="339"/>
        <end position="355"/>
    </location>
</feature>
<sequence length="424" mass="47364">MANEAIPPPYFITANDKRGLIVVTVVVVLAFTWICSLIRIWLRWKSRDWKADDWLLAAATVLHTVQSGIILHMVNLGLGVSQVGVPLSQLERLGKAGIASQIFYICTLALSKFSILFLYVRLSPGGAHRNAAYGVLAGSFVWAVMSIILIIVPCNPAQYYTAPQRCTNRWPKWQAIGALDIATEAFIFGIAIQMVWTLQMRVKSKLVVIFAFSARLPVIAIAAVRLHYLRQRLIGESYTFEYLIATQWQMGYAIMASTITGLGPFLRPFDKEYTTSYHKRSDYGRSTQRSTMPNQSFSSEAPGLQPRSSWQSEGYLMQPIPSRRGSKTSLSDTAEPGVLNNTSTLHRPTASTSSIPKAPIMLTADANFRPIDHVSRNDTEIWCGDRTASFGTEDDAPGRLRDDRLVINKRTQFKIEVDRASRVI</sequence>
<organism evidence="4 5">
    <name type="scientific">Ophiobolus disseminans</name>
    <dbReference type="NCBI Taxonomy" id="1469910"/>
    <lineage>
        <taxon>Eukaryota</taxon>
        <taxon>Fungi</taxon>
        <taxon>Dikarya</taxon>
        <taxon>Ascomycota</taxon>
        <taxon>Pezizomycotina</taxon>
        <taxon>Dothideomycetes</taxon>
        <taxon>Pleosporomycetidae</taxon>
        <taxon>Pleosporales</taxon>
        <taxon>Pleosporineae</taxon>
        <taxon>Phaeosphaeriaceae</taxon>
        <taxon>Ophiobolus</taxon>
    </lineage>
</organism>
<keyword evidence="2" id="KW-0812">Transmembrane</keyword>
<gene>
    <name evidence="4" type="ORF">CC86DRAFT_373744</name>
</gene>
<name>A0A6A6ZMD7_9PLEO</name>
<feature type="region of interest" description="Disordered" evidence="1">
    <location>
        <begin position="321"/>
        <end position="357"/>
    </location>
</feature>
<feature type="transmembrane region" description="Helical" evidence="2">
    <location>
        <begin position="132"/>
        <end position="153"/>
    </location>
</feature>
<evidence type="ECO:0000256" key="1">
    <source>
        <dbReference type="SAM" id="MobiDB-lite"/>
    </source>
</evidence>
<keyword evidence="2" id="KW-0472">Membrane</keyword>
<feature type="transmembrane region" description="Helical" evidence="2">
    <location>
        <begin position="248"/>
        <end position="266"/>
    </location>
</feature>
<dbReference type="PANTHER" id="PTHR39614">
    <property type="entry name" value="INTEGRAL MEMBRANE PROTEIN"/>
    <property type="match status" value="1"/>
</dbReference>
<feature type="domain" description="Rhodopsin" evidence="3">
    <location>
        <begin position="38"/>
        <end position="249"/>
    </location>
</feature>
<reference evidence="4" key="1">
    <citation type="journal article" date="2020" name="Stud. Mycol.">
        <title>101 Dothideomycetes genomes: a test case for predicting lifestyles and emergence of pathogens.</title>
        <authorList>
            <person name="Haridas S."/>
            <person name="Albert R."/>
            <person name="Binder M."/>
            <person name="Bloem J."/>
            <person name="Labutti K."/>
            <person name="Salamov A."/>
            <person name="Andreopoulos B."/>
            <person name="Baker S."/>
            <person name="Barry K."/>
            <person name="Bills G."/>
            <person name="Bluhm B."/>
            <person name="Cannon C."/>
            <person name="Castanera R."/>
            <person name="Culley D."/>
            <person name="Daum C."/>
            <person name="Ezra D."/>
            <person name="Gonzalez J."/>
            <person name="Henrissat B."/>
            <person name="Kuo A."/>
            <person name="Liang C."/>
            <person name="Lipzen A."/>
            <person name="Lutzoni F."/>
            <person name="Magnuson J."/>
            <person name="Mondo S."/>
            <person name="Nolan M."/>
            <person name="Ohm R."/>
            <person name="Pangilinan J."/>
            <person name="Park H.-J."/>
            <person name="Ramirez L."/>
            <person name="Alfaro M."/>
            <person name="Sun H."/>
            <person name="Tritt A."/>
            <person name="Yoshinaga Y."/>
            <person name="Zwiers L.-H."/>
            <person name="Turgeon B."/>
            <person name="Goodwin S."/>
            <person name="Spatafora J."/>
            <person name="Crous P."/>
            <person name="Grigoriev I."/>
        </authorList>
    </citation>
    <scope>NUCLEOTIDE SEQUENCE</scope>
    <source>
        <strain evidence="4">CBS 113818</strain>
    </source>
</reference>
<evidence type="ECO:0000313" key="4">
    <source>
        <dbReference type="EMBL" id="KAF2821407.1"/>
    </source>
</evidence>
<dbReference type="PANTHER" id="PTHR39614:SF2">
    <property type="entry name" value="INTEGRAL MEMBRANE PROTEIN"/>
    <property type="match status" value="1"/>
</dbReference>
<dbReference type="Proteomes" id="UP000799424">
    <property type="component" value="Unassembled WGS sequence"/>
</dbReference>
<dbReference type="AlphaFoldDB" id="A0A6A6ZMD7"/>
<feature type="compositionally biased region" description="Polar residues" evidence="1">
    <location>
        <begin position="284"/>
        <end position="299"/>
    </location>
</feature>